<dbReference type="RefSeq" id="XP_020055797.1">
    <property type="nucleotide sequence ID" value="XM_020197515.1"/>
</dbReference>
<sequence length="196" mass="22033">MRLLTLGLWIVLVISPVTAKFSTTCFKAIVALTSRPHALLAQFQQEICDQGCRPTVAHWDLWTRNQTFLPAVRSLLAWVDHPDQEEDAMMRLGDEVAGLIKRQCGPLLDGGRDVCADGETLTAFGTCFKKSFVRAALVHLPRLLPMASEPVCQAQYEWVQKNQLWEEIIPNKMREYAAVCGQLGGEMMVMGEMYSF</sequence>
<dbReference type="OrthoDB" id="4477787at2759"/>
<evidence type="ECO:0000313" key="2">
    <source>
        <dbReference type="EMBL" id="OJJ99457.1"/>
    </source>
</evidence>
<dbReference type="GeneID" id="30971329"/>
<keyword evidence="1" id="KW-0732">Signal</keyword>
<keyword evidence="3" id="KW-1185">Reference proteome</keyword>
<accession>A0A1L9WU86</accession>
<evidence type="ECO:0000256" key="1">
    <source>
        <dbReference type="SAM" id="SignalP"/>
    </source>
</evidence>
<feature type="chain" id="PRO_5012679703" evidence="1">
    <location>
        <begin position="20"/>
        <end position="196"/>
    </location>
</feature>
<feature type="signal peptide" evidence="1">
    <location>
        <begin position="1"/>
        <end position="19"/>
    </location>
</feature>
<dbReference type="Proteomes" id="UP000184546">
    <property type="component" value="Unassembled WGS sequence"/>
</dbReference>
<dbReference type="AlphaFoldDB" id="A0A1L9WU86"/>
<dbReference type="STRING" id="690307.A0A1L9WU86"/>
<name>A0A1L9WU86_ASPA1</name>
<protein>
    <submittedName>
        <fullName evidence="2">Uncharacterized protein</fullName>
    </submittedName>
</protein>
<organism evidence="2 3">
    <name type="scientific">Aspergillus aculeatus (strain ATCC 16872 / CBS 172.66 / WB 5094)</name>
    <dbReference type="NCBI Taxonomy" id="690307"/>
    <lineage>
        <taxon>Eukaryota</taxon>
        <taxon>Fungi</taxon>
        <taxon>Dikarya</taxon>
        <taxon>Ascomycota</taxon>
        <taxon>Pezizomycotina</taxon>
        <taxon>Eurotiomycetes</taxon>
        <taxon>Eurotiomycetidae</taxon>
        <taxon>Eurotiales</taxon>
        <taxon>Aspergillaceae</taxon>
        <taxon>Aspergillus</taxon>
        <taxon>Aspergillus subgen. Circumdati</taxon>
    </lineage>
</organism>
<dbReference type="VEuPathDB" id="FungiDB:ASPACDRAFT_1857016"/>
<proteinExistence type="predicted"/>
<gene>
    <name evidence="2" type="ORF">ASPACDRAFT_1857016</name>
</gene>
<reference evidence="3" key="1">
    <citation type="journal article" date="2017" name="Genome Biol.">
        <title>Comparative genomics reveals high biological diversity and specific adaptations in the industrially and medically important fungal genus Aspergillus.</title>
        <authorList>
            <person name="de Vries R.P."/>
            <person name="Riley R."/>
            <person name="Wiebenga A."/>
            <person name="Aguilar-Osorio G."/>
            <person name="Amillis S."/>
            <person name="Uchima C.A."/>
            <person name="Anderluh G."/>
            <person name="Asadollahi M."/>
            <person name="Askin M."/>
            <person name="Barry K."/>
            <person name="Battaglia E."/>
            <person name="Bayram O."/>
            <person name="Benocci T."/>
            <person name="Braus-Stromeyer S.A."/>
            <person name="Caldana C."/>
            <person name="Canovas D."/>
            <person name="Cerqueira G.C."/>
            <person name="Chen F."/>
            <person name="Chen W."/>
            <person name="Choi C."/>
            <person name="Clum A."/>
            <person name="Dos Santos R.A."/>
            <person name="Damasio A.R."/>
            <person name="Diallinas G."/>
            <person name="Emri T."/>
            <person name="Fekete E."/>
            <person name="Flipphi M."/>
            <person name="Freyberg S."/>
            <person name="Gallo A."/>
            <person name="Gournas C."/>
            <person name="Habgood R."/>
            <person name="Hainaut M."/>
            <person name="Harispe M.L."/>
            <person name="Henrissat B."/>
            <person name="Hilden K.S."/>
            <person name="Hope R."/>
            <person name="Hossain A."/>
            <person name="Karabika E."/>
            <person name="Karaffa L."/>
            <person name="Karanyi Z."/>
            <person name="Krasevec N."/>
            <person name="Kuo A."/>
            <person name="Kusch H."/>
            <person name="LaButti K."/>
            <person name="Lagendijk E.L."/>
            <person name="Lapidus A."/>
            <person name="Levasseur A."/>
            <person name="Lindquist E."/>
            <person name="Lipzen A."/>
            <person name="Logrieco A.F."/>
            <person name="MacCabe A."/>
            <person name="Maekelae M.R."/>
            <person name="Malavazi I."/>
            <person name="Melin P."/>
            <person name="Meyer V."/>
            <person name="Mielnichuk N."/>
            <person name="Miskei M."/>
            <person name="Molnar A.P."/>
            <person name="Mule G."/>
            <person name="Ngan C.Y."/>
            <person name="Orejas M."/>
            <person name="Orosz E."/>
            <person name="Ouedraogo J.P."/>
            <person name="Overkamp K.M."/>
            <person name="Park H.-S."/>
            <person name="Perrone G."/>
            <person name="Piumi F."/>
            <person name="Punt P.J."/>
            <person name="Ram A.F."/>
            <person name="Ramon A."/>
            <person name="Rauscher S."/>
            <person name="Record E."/>
            <person name="Riano-Pachon D.M."/>
            <person name="Robert V."/>
            <person name="Roehrig J."/>
            <person name="Ruller R."/>
            <person name="Salamov A."/>
            <person name="Salih N.S."/>
            <person name="Samson R.A."/>
            <person name="Sandor E."/>
            <person name="Sanguinetti M."/>
            <person name="Schuetze T."/>
            <person name="Sepcic K."/>
            <person name="Shelest E."/>
            <person name="Sherlock G."/>
            <person name="Sophianopoulou V."/>
            <person name="Squina F.M."/>
            <person name="Sun H."/>
            <person name="Susca A."/>
            <person name="Todd R.B."/>
            <person name="Tsang A."/>
            <person name="Unkles S.E."/>
            <person name="van de Wiele N."/>
            <person name="van Rossen-Uffink D."/>
            <person name="Oliveira J.V."/>
            <person name="Vesth T.C."/>
            <person name="Visser J."/>
            <person name="Yu J.-H."/>
            <person name="Zhou M."/>
            <person name="Andersen M.R."/>
            <person name="Archer D.B."/>
            <person name="Baker S.E."/>
            <person name="Benoit I."/>
            <person name="Brakhage A.A."/>
            <person name="Braus G.H."/>
            <person name="Fischer R."/>
            <person name="Frisvad J.C."/>
            <person name="Goldman G.H."/>
            <person name="Houbraken J."/>
            <person name="Oakley B."/>
            <person name="Pocsi I."/>
            <person name="Scazzocchio C."/>
            <person name="Seiboth B."/>
            <person name="vanKuyk P.A."/>
            <person name="Wortman J."/>
            <person name="Dyer P.S."/>
            <person name="Grigoriev I.V."/>
        </authorList>
    </citation>
    <scope>NUCLEOTIDE SEQUENCE [LARGE SCALE GENOMIC DNA]</scope>
    <source>
        <strain evidence="3">ATCC 16872 / CBS 172.66 / WB 5094</strain>
    </source>
</reference>
<dbReference type="OMA" id="RQEEAMV"/>
<evidence type="ECO:0000313" key="3">
    <source>
        <dbReference type="Proteomes" id="UP000184546"/>
    </source>
</evidence>
<dbReference type="EMBL" id="KV878978">
    <property type="protein sequence ID" value="OJJ99457.1"/>
    <property type="molecule type" value="Genomic_DNA"/>
</dbReference>